<feature type="region of interest" description="Disordered" evidence="5">
    <location>
        <begin position="504"/>
        <end position="558"/>
    </location>
</feature>
<accession>A0ABR1JSL9</accession>
<organism evidence="6 7">
    <name type="scientific">Marasmiellus scandens</name>
    <dbReference type="NCBI Taxonomy" id="2682957"/>
    <lineage>
        <taxon>Eukaryota</taxon>
        <taxon>Fungi</taxon>
        <taxon>Dikarya</taxon>
        <taxon>Basidiomycota</taxon>
        <taxon>Agaricomycotina</taxon>
        <taxon>Agaricomycetes</taxon>
        <taxon>Agaricomycetidae</taxon>
        <taxon>Agaricales</taxon>
        <taxon>Marasmiineae</taxon>
        <taxon>Omphalotaceae</taxon>
        <taxon>Marasmiellus</taxon>
    </lineage>
</organism>
<evidence type="ECO:0000256" key="5">
    <source>
        <dbReference type="SAM" id="MobiDB-lite"/>
    </source>
</evidence>
<sequence>MLKPAKFDSSSSPYSSKPRSGSDHLGSSMRLSDINDPVSFEHKFCSNFFCCNMRLSGMHELLEHVEEVHIMSPLAPSAGSTQPTSAGPNRIPHHPPYNIVCAYPEPSTPPSHLFESEYDWSTSVYPDSQPDSPLVEDHPEMQGLDDSISHCTFFPQVGGLFADTSIDASQTTYGTRDFLEHAKDTATSGVITHHDGPHASERGSSDAISSNPDAAASISRVSSAVSMPSTIPGPIYNPISLSAGLLNGVHSHMPYSGGYSSQVDVTYMPTHISPVDALKSTTSSASKARSSGPSRRARTKTTRKSPTALASDATTGFTQTEPGTAKATASGATRSSGGSRALRGTKGELLTQRDGQLIEKVPRKAKISRKERKHRCPIPGCTKVYLNANGLKYHLDKGTCKIEPVIEDDCVPMTASSSDPQDWEQDMDIESSPSPVIQATGAPGNEDLPPVEPLQEHGIEAAFPDTHVQGRVASLSQSTEAMSLSASSSVQSHPLTLLTSPLTTHLPMTASPTSSISPTSHPAHPSYFAHEYPQQTSSISNDSSDTSSDDDDDDGQHDQTRVDAVDVKKLHMPVPHVAANFWAVDTLGRLSE</sequence>
<feature type="compositionally biased region" description="Basic and acidic residues" evidence="5">
    <location>
        <begin position="192"/>
        <end position="204"/>
    </location>
</feature>
<dbReference type="PANTHER" id="PTHR23057:SF0">
    <property type="entry name" value="JUXTAPOSED WITH ANOTHER ZINC FINGER PROTEIN 1"/>
    <property type="match status" value="1"/>
</dbReference>
<dbReference type="InterPro" id="IPR051580">
    <property type="entry name" value="ZnF-Chromatin_assoc"/>
</dbReference>
<keyword evidence="4" id="KW-0862">Zinc</keyword>
<evidence type="ECO:0000256" key="2">
    <source>
        <dbReference type="ARBA" id="ARBA00022737"/>
    </source>
</evidence>
<feature type="compositionally biased region" description="Low complexity" evidence="5">
    <location>
        <begin position="9"/>
        <end position="19"/>
    </location>
</feature>
<keyword evidence="2" id="KW-0677">Repeat</keyword>
<evidence type="ECO:0000256" key="4">
    <source>
        <dbReference type="ARBA" id="ARBA00022833"/>
    </source>
</evidence>
<feature type="region of interest" description="Disordered" evidence="5">
    <location>
        <begin position="1"/>
        <end position="30"/>
    </location>
</feature>
<feature type="compositionally biased region" description="Polar residues" evidence="5">
    <location>
        <begin position="312"/>
        <end position="322"/>
    </location>
</feature>
<dbReference type="EMBL" id="JBANRG010000005">
    <property type="protein sequence ID" value="KAK7466205.1"/>
    <property type="molecule type" value="Genomic_DNA"/>
</dbReference>
<evidence type="ECO:0000256" key="1">
    <source>
        <dbReference type="ARBA" id="ARBA00022723"/>
    </source>
</evidence>
<reference evidence="6 7" key="1">
    <citation type="submission" date="2024-01" db="EMBL/GenBank/DDBJ databases">
        <title>A draft genome for the cacao thread blight pathogen Marasmiellus scandens.</title>
        <authorList>
            <person name="Baruah I.K."/>
            <person name="Leung J."/>
            <person name="Bukari Y."/>
            <person name="Amoako-Attah I."/>
            <person name="Meinhardt L.W."/>
            <person name="Bailey B.A."/>
            <person name="Cohen S.P."/>
        </authorList>
    </citation>
    <scope>NUCLEOTIDE SEQUENCE [LARGE SCALE GENOMIC DNA]</scope>
    <source>
        <strain evidence="6 7">GH-19</strain>
    </source>
</reference>
<feature type="compositionally biased region" description="Low complexity" evidence="5">
    <location>
        <begin position="323"/>
        <end position="344"/>
    </location>
</feature>
<feature type="compositionally biased region" description="Low complexity" evidence="5">
    <location>
        <begin position="504"/>
        <end position="526"/>
    </location>
</feature>
<feature type="region of interest" description="Disordered" evidence="5">
    <location>
        <begin position="278"/>
        <end position="348"/>
    </location>
</feature>
<keyword evidence="3" id="KW-0863">Zinc-finger</keyword>
<feature type="compositionally biased region" description="Low complexity" evidence="5">
    <location>
        <begin position="537"/>
        <end position="546"/>
    </location>
</feature>
<evidence type="ECO:0000256" key="3">
    <source>
        <dbReference type="ARBA" id="ARBA00022771"/>
    </source>
</evidence>
<evidence type="ECO:0000313" key="7">
    <source>
        <dbReference type="Proteomes" id="UP001498398"/>
    </source>
</evidence>
<feature type="compositionally biased region" description="Low complexity" evidence="5">
    <location>
        <begin position="280"/>
        <end position="294"/>
    </location>
</feature>
<gene>
    <name evidence="6" type="ORF">VKT23_004928</name>
</gene>
<comment type="caution">
    <text evidence="6">The sequence shown here is derived from an EMBL/GenBank/DDBJ whole genome shotgun (WGS) entry which is preliminary data.</text>
</comment>
<dbReference type="PANTHER" id="PTHR23057">
    <property type="entry name" value="JUXTAPOSED WITH ANOTHER ZINC FINGER PROTEIN 1"/>
    <property type="match status" value="1"/>
</dbReference>
<evidence type="ECO:0008006" key="8">
    <source>
        <dbReference type="Google" id="ProtNLM"/>
    </source>
</evidence>
<feature type="region of interest" description="Disordered" evidence="5">
    <location>
        <begin position="192"/>
        <end position="214"/>
    </location>
</feature>
<dbReference type="Proteomes" id="UP001498398">
    <property type="component" value="Unassembled WGS sequence"/>
</dbReference>
<keyword evidence="1" id="KW-0479">Metal-binding</keyword>
<protein>
    <recommendedName>
        <fullName evidence="8">C2H2-type domain-containing protein</fullName>
    </recommendedName>
</protein>
<evidence type="ECO:0000313" key="6">
    <source>
        <dbReference type="EMBL" id="KAK7466205.1"/>
    </source>
</evidence>
<keyword evidence="7" id="KW-1185">Reference proteome</keyword>
<proteinExistence type="predicted"/>
<name>A0ABR1JSL9_9AGAR</name>